<organism evidence="2 3">
    <name type="scientific">Williamsia serinedens</name>
    <dbReference type="NCBI Taxonomy" id="391736"/>
    <lineage>
        <taxon>Bacteria</taxon>
        <taxon>Bacillati</taxon>
        <taxon>Actinomycetota</taxon>
        <taxon>Actinomycetes</taxon>
        <taxon>Mycobacteriales</taxon>
        <taxon>Nocardiaceae</taxon>
        <taxon>Williamsia</taxon>
    </lineage>
</organism>
<protein>
    <submittedName>
        <fullName evidence="2">Uncharacterized protein</fullName>
    </submittedName>
</protein>
<dbReference type="EMBL" id="JAMTCG010000002">
    <property type="protein sequence ID" value="MCP2159927.1"/>
    <property type="molecule type" value="Genomic_DNA"/>
</dbReference>
<dbReference type="Proteomes" id="UP001205740">
    <property type="component" value="Unassembled WGS sequence"/>
</dbReference>
<feature type="transmembrane region" description="Helical" evidence="1">
    <location>
        <begin position="48"/>
        <end position="69"/>
    </location>
</feature>
<sequence>MTRPDSTWPGGSSWGRLAPEHRAAIGTVLLLALATCLLIVALPMVGSLVIGAAVVAGFAGAGAATLYVLSRD</sequence>
<keyword evidence="1" id="KW-0472">Membrane</keyword>
<accession>A0ABT1GZI6</accession>
<comment type="caution">
    <text evidence="2">The sequence shown here is derived from an EMBL/GenBank/DDBJ whole genome shotgun (WGS) entry which is preliminary data.</text>
</comment>
<dbReference type="RefSeq" id="WP_253653515.1">
    <property type="nucleotide sequence ID" value="NZ_BAAAOE010000001.1"/>
</dbReference>
<name>A0ABT1GZI6_9NOCA</name>
<proteinExistence type="predicted"/>
<evidence type="ECO:0000313" key="3">
    <source>
        <dbReference type="Proteomes" id="UP001205740"/>
    </source>
</evidence>
<gene>
    <name evidence="2" type="ORF">LX12_001106</name>
</gene>
<feature type="transmembrane region" description="Helical" evidence="1">
    <location>
        <begin position="23"/>
        <end position="42"/>
    </location>
</feature>
<evidence type="ECO:0000256" key="1">
    <source>
        <dbReference type="SAM" id="Phobius"/>
    </source>
</evidence>
<keyword evidence="3" id="KW-1185">Reference proteome</keyword>
<keyword evidence="1" id="KW-1133">Transmembrane helix</keyword>
<evidence type="ECO:0000313" key="2">
    <source>
        <dbReference type="EMBL" id="MCP2159927.1"/>
    </source>
</evidence>
<keyword evidence="1" id="KW-0812">Transmembrane</keyword>
<reference evidence="2 3" key="1">
    <citation type="submission" date="2022-06" db="EMBL/GenBank/DDBJ databases">
        <title>Genomic Encyclopedia of Archaeal and Bacterial Type Strains, Phase II (KMG-II): from individual species to whole genera.</title>
        <authorList>
            <person name="Goeker M."/>
        </authorList>
    </citation>
    <scope>NUCLEOTIDE SEQUENCE [LARGE SCALE GENOMIC DNA]</scope>
    <source>
        <strain evidence="2 3">DSM 45037</strain>
    </source>
</reference>